<evidence type="ECO:0000313" key="2">
    <source>
        <dbReference type="Proteomes" id="UP000199150"/>
    </source>
</evidence>
<evidence type="ECO:0000313" key="1">
    <source>
        <dbReference type="EMBL" id="SCW78439.1"/>
    </source>
</evidence>
<accession>A0A1G4TCX3</accession>
<dbReference type="EMBL" id="FMTS01000007">
    <property type="protein sequence ID" value="SCW78439.1"/>
    <property type="molecule type" value="Genomic_DNA"/>
</dbReference>
<protein>
    <submittedName>
        <fullName evidence="1">Uncharacterized protein</fullName>
    </submittedName>
</protein>
<proteinExistence type="predicted"/>
<gene>
    <name evidence="1" type="ORF">SAMN02927928_3384</name>
</gene>
<organism evidence="1 2">
    <name type="scientific">Asticcacaulis taihuensis</name>
    <dbReference type="NCBI Taxonomy" id="260084"/>
    <lineage>
        <taxon>Bacteria</taxon>
        <taxon>Pseudomonadati</taxon>
        <taxon>Pseudomonadota</taxon>
        <taxon>Alphaproteobacteria</taxon>
        <taxon>Caulobacterales</taxon>
        <taxon>Caulobacteraceae</taxon>
        <taxon>Asticcacaulis</taxon>
    </lineage>
</organism>
<dbReference type="STRING" id="260084.SAMN02927928_3384"/>
<dbReference type="Proteomes" id="UP000199150">
    <property type="component" value="Unassembled WGS sequence"/>
</dbReference>
<sequence length="99" mass="11060">MEAYAADAVDYARDTYGKVLDFSPESLDELEAIAAQLHKSFPKSFLSKFFKPRPSDAQLDSMSKLLGGYLGEVIRRKMGGSWNINEEFHALGLQLAEDD</sequence>
<reference evidence="2" key="1">
    <citation type="submission" date="2016-10" db="EMBL/GenBank/DDBJ databases">
        <authorList>
            <person name="Varghese N."/>
            <person name="Submissions S."/>
        </authorList>
    </citation>
    <scope>NUCLEOTIDE SEQUENCE [LARGE SCALE GENOMIC DNA]</scope>
    <source>
        <strain evidence="2">CGMCC 1.3431</strain>
    </source>
</reference>
<name>A0A1G4TCX3_9CAUL</name>
<dbReference type="AlphaFoldDB" id="A0A1G4TCX3"/>
<keyword evidence="2" id="KW-1185">Reference proteome</keyword>